<sequence>MERVGACEHLLTIGTDGLAADPAPDAVARDGETLICPDCRAEGYTAWAHLRKCVDCGHVACCDSSPYRHASKHHEDTGHPVMRSHEPDETWRWCYVDRRLAP</sequence>
<dbReference type="Gene3D" id="3.30.40.10">
    <property type="entry name" value="Zinc/RING finger domain, C3HC4 (zinc finger)"/>
    <property type="match status" value="1"/>
</dbReference>
<dbReference type="SUPFAM" id="SSF57850">
    <property type="entry name" value="RING/U-box"/>
    <property type="match status" value="1"/>
</dbReference>
<dbReference type="PROSITE" id="PS50271">
    <property type="entry name" value="ZF_UBP"/>
    <property type="match status" value="1"/>
</dbReference>
<feature type="domain" description="UBP-type" evidence="1">
    <location>
        <begin position="5"/>
        <end position="102"/>
    </location>
</feature>
<comment type="caution">
    <text evidence="2">The sequence shown here is derived from an EMBL/GenBank/DDBJ whole genome shotgun (WGS) entry which is preliminary data.</text>
</comment>
<dbReference type="EMBL" id="JBHSKG010000001">
    <property type="protein sequence ID" value="MFC5137166.1"/>
    <property type="molecule type" value="Genomic_DNA"/>
</dbReference>
<accession>A0ABV9Z9L1</accession>
<dbReference type="Pfam" id="PF02148">
    <property type="entry name" value="zf-UBP"/>
    <property type="match status" value="1"/>
</dbReference>
<evidence type="ECO:0000313" key="3">
    <source>
        <dbReference type="Proteomes" id="UP001596175"/>
    </source>
</evidence>
<evidence type="ECO:0000313" key="2">
    <source>
        <dbReference type="EMBL" id="MFC5137166.1"/>
    </source>
</evidence>
<gene>
    <name evidence="2" type="ORF">ACFPK1_02910</name>
</gene>
<proteinExistence type="predicted"/>
<evidence type="ECO:0000259" key="1">
    <source>
        <dbReference type="PROSITE" id="PS50271"/>
    </source>
</evidence>
<reference evidence="3" key="1">
    <citation type="journal article" date="2019" name="Int. J. Syst. Evol. Microbiol.">
        <title>The Global Catalogue of Microorganisms (GCM) 10K type strain sequencing project: providing services to taxonomists for standard genome sequencing and annotation.</title>
        <authorList>
            <consortium name="The Broad Institute Genomics Platform"/>
            <consortium name="The Broad Institute Genome Sequencing Center for Infectious Disease"/>
            <person name="Wu L."/>
            <person name="Ma J."/>
        </authorList>
    </citation>
    <scope>NUCLEOTIDE SEQUENCE [LARGE SCALE GENOMIC DNA]</scope>
    <source>
        <strain evidence="3">XZYJ18</strain>
    </source>
</reference>
<dbReference type="Proteomes" id="UP001596175">
    <property type="component" value="Unassembled WGS sequence"/>
</dbReference>
<dbReference type="InterPro" id="IPR001607">
    <property type="entry name" value="Znf_UBP"/>
</dbReference>
<keyword evidence="3" id="KW-1185">Reference proteome</keyword>
<dbReference type="InterPro" id="IPR013083">
    <property type="entry name" value="Znf_RING/FYVE/PHD"/>
</dbReference>
<organism evidence="2 3">
    <name type="scientific">Actinomycetospora rhizophila</name>
    <dbReference type="NCBI Taxonomy" id="1416876"/>
    <lineage>
        <taxon>Bacteria</taxon>
        <taxon>Bacillati</taxon>
        <taxon>Actinomycetota</taxon>
        <taxon>Actinomycetes</taxon>
        <taxon>Pseudonocardiales</taxon>
        <taxon>Pseudonocardiaceae</taxon>
        <taxon>Actinomycetospora</taxon>
    </lineage>
</organism>
<dbReference type="RefSeq" id="WP_378019378.1">
    <property type="nucleotide sequence ID" value="NZ_JBHSKG010000001.1"/>
</dbReference>
<name>A0ABV9Z9L1_9PSEU</name>
<protein>
    <submittedName>
        <fullName evidence="2">UBP-type zinc finger domain-containing protein</fullName>
    </submittedName>
</protein>